<feature type="chain" id="PRO_5045634852" evidence="10">
    <location>
        <begin position="21"/>
        <end position="236"/>
    </location>
</feature>
<keyword evidence="12" id="KW-1185">Reference proteome</keyword>
<dbReference type="InterPro" id="IPR027538">
    <property type="entry name" value="Get1_fungi"/>
</dbReference>
<evidence type="ECO:0000256" key="2">
    <source>
        <dbReference type="ARBA" id="ARBA00010799"/>
    </source>
</evidence>
<dbReference type="PANTHER" id="PTHR42650:SF1">
    <property type="entry name" value="GUIDED ENTRY OF TAIL-ANCHORED PROTEINS FACTOR 1"/>
    <property type="match status" value="1"/>
</dbReference>
<sequence length="236" mass="26489">MPSLMLVVFLVEVAVLVVNSVGAATISDFLWRLYNLIPSERSAAVAEQRKLQTEYLALRRELHATSSQDEFAKWARLRRQHDKKLEELEAKKKNLDSGRRTFDTAVTALRFVCTRGLQFLLPFWYAREPMFWLPHGWFPGYAEWLMAFPRAPCGSVSIASWQVACTVVLSLLKDTILALVALVQEAAKKTPAKTEKKKEAPVAADTASGKKTEKTEESKASEKSQDTVTASGRDEL</sequence>
<dbReference type="InterPro" id="IPR029012">
    <property type="entry name" value="Helix_hairpin_bin_sf"/>
</dbReference>
<gene>
    <name evidence="8 11" type="primary">GET1</name>
    <name evidence="11" type="ORF">SEUCBS140593_007059</name>
</gene>
<keyword evidence="5 8" id="KW-0256">Endoplasmic reticulum</keyword>
<accession>A0ABP0CA27</accession>
<evidence type="ECO:0000313" key="12">
    <source>
        <dbReference type="Proteomes" id="UP001642482"/>
    </source>
</evidence>
<keyword evidence="6 8" id="KW-1133">Transmembrane helix</keyword>
<feature type="topological domain" description="Cytoplasmic" evidence="8">
    <location>
        <begin position="173"/>
        <end position="236"/>
    </location>
</feature>
<dbReference type="PANTHER" id="PTHR42650">
    <property type="entry name" value="TAIL-ANCHORED PROTEIN INSERTION RECEPTOR WRB"/>
    <property type="match status" value="1"/>
</dbReference>
<keyword evidence="10" id="KW-0732">Signal</keyword>
<reference evidence="11 12" key="1">
    <citation type="submission" date="2024-01" db="EMBL/GenBank/DDBJ databases">
        <authorList>
            <person name="Allen C."/>
            <person name="Tagirdzhanova G."/>
        </authorList>
    </citation>
    <scope>NUCLEOTIDE SEQUENCE [LARGE SCALE GENOMIC DNA]</scope>
</reference>
<dbReference type="InterPro" id="IPR028945">
    <property type="entry name" value="Get1"/>
</dbReference>
<dbReference type="Proteomes" id="UP001642482">
    <property type="component" value="Unassembled WGS sequence"/>
</dbReference>
<evidence type="ECO:0000256" key="3">
    <source>
        <dbReference type="ARBA" id="ARBA00022448"/>
    </source>
</evidence>
<comment type="caution">
    <text evidence="11">The sequence shown here is derived from an EMBL/GenBank/DDBJ whole genome shotgun (WGS) entry which is preliminary data.</text>
</comment>
<evidence type="ECO:0000256" key="9">
    <source>
        <dbReference type="SAM" id="MobiDB-lite"/>
    </source>
</evidence>
<feature type="compositionally biased region" description="Basic and acidic residues" evidence="9">
    <location>
        <begin position="208"/>
        <end position="225"/>
    </location>
</feature>
<keyword evidence="7 8" id="KW-0472">Membrane</keyword>
<feature type="signal peptide" evidence="10">
    <location>
        <begin position="1"/>
        <end position="20"/>
    </location>
</feature>
<protein>
    <submittedName>
        <fullName evidence="11">GET complex subunit get1</fullName>
    </submittedName>
</protein>
<comment type="similarity">
    <text evidence="2 8">Belongs to the WRB/GET1 family.</text>
</comment>
<dbReference type="Pfam" id="PF04420">
    <property type="entry name" value="CHD5"/>
    <property type="match status" value="1"/>
</dbReference>
<dbReference type="Gene3D" id="1.10.287.660">
    <property type="entry name" value="Helix hairpin bin"/>
    <property type="match status" value="1"/>
</dbReference>
<keyword evidence="4 8" id="KW-0812">Transmembrane</keyword>
<name>A0ABP0CA27_9PEZI</name>
<feature type="region of interest" description="Disordered" evidence="9">
    <location>
        <begin position="188"/>
        <end position="236"/>
    </location>
</feature>
<feature type="coiled-coil region" evidence="8">
    <location>
        <begin position="71"/>
        <end position="98"/>
    </location>
</feature>
<feature type="compositionally biased region" description="Basic and acidic residues" evidence="9">
    <location>
        <begin position="188"/>
        <end position="200"/>
    </location>
</feature>
<evidence type="ECO:0000256" key="8">
    <source>
        <dbReference type="HAMAP-Rule" id="MF_03113"/>
    </source>
</evidence>
<evidence type="ECO:0000256" key="10">
    <source>
        <dbReference type="SAM" id="SignalP"/>
    </source>
</evidence>
<dbReference type="HAMAP" id="MF_03113">
    <property type="entry name" value="Get1"/>
    <property type="match status" value="1"/>
</dbReference>
<comment type="subcellular location">
    <subcellularLocation>
        <location evidence="1">Endoplasmic reticulum membrane</location>
        <topology evidence="1">Multi-pass membrane protein</topology>
    </subcellularLocation>
</comment>
<feature type="topological domain" description="Lumenal" evidence="8">
    <location>
        <begin position="1"/>
        <end position="4"/>
    </location>
</feature>
<comment type="caution">
    <text evidence="8">Lacks conserved residue(s) required for the propagation of feature annotation.</text>
</comment>
<organism evidence="11 12">
    <name type="scientific">Sporothrix eucalyptigena</name>
    <dbReference type="NCBI Taxonomy" id="1812306"/>
    <lineage>
        <taxon>Eukaryota</taxon>
        <taxon>Fungi</taxon>
        <taxon>Dikarya</taxon>
        <taxon>Ascomycota</taxon>
        <taxon>Pezizomycotina</taxon>
        <taxon>Sordariomycetes</taxon>
        <taxon>Sordariomycetidae</taxon>
        <taxon>Ophiostomatales</taxon>
        <taxon>Ophiostomataceae</taxon>
        <taxon>Sporothrix</taxon>
    </lineage>
</organism>
<dbReference type="EMBL" id="CAWUHD010000082">
    <property type="protein sequence ID" value="CAK7228882.1"/>
    <property type="molecule type" value="Genomic_DNA"/>
</dbReference>
<evidence type="ECO:0000313" key="11">
    <source>
        <dbReference type="EMBL" id="CAK7228882.1"/>
    </source>
</evidence>
<keyword evidence="3 8" id="KW-0813">Transport</keyword>
<proteinExistence type="inferred from homology"/>
<evidence type="ECO:0000256" key="7">
    <source>
        <dbReference type="ARBA" id="ARBA00023136"/>
    </source>
</evidence>
<evidence type="ECO:0000256" key="6">
    <source>
        <dbReference type="ARBA" id="ARBA00022989"/>
    </source>
</evidence>
<evidence type="ECO:0000256" key="1">
    <source>
        <dbReference type="ARBA" id="ARBA00004477"/>
    </source>
</evidence>
<evidence type="ECO:0000256" key="4">
    <source>
        <dbReference type="ARBA" id="ARBA00022692"/>
    </source>
</evidence>
<evidence type="ECO:0000256" key="5">
    <source>
        <dbReference type="ARBA" id="ARBA00022824"/>
    </source>
</evidence>
<keyword evidence="8" id="KW-0175">Coiled coil</keyword>